<keyword evidence="6 13" id="KW-0479">Metal-binding</keyword>
<dbReference type="GO" id="GO:0005737">
    <property type="term" value="C:cytoplasm"/>
    <property type="evidence" value="ECO:0007669"/>
    <property type="project" value="UniProtKB-SubCell"/>
</dbReference>
<gene>
    <name evidence="13" type="primary">pheS</name>
    <name evidence="15" type="ORF">A2042_04500</name>
</gene>
<comment type="catalytic activity">
    <reaction evidence="12 13">
        <text>tRNA(Phe) + L-phenylalanine + ATP = L-phenylalanyl-tRNA(Phe) + AMP + diphosphate + H(+)</text>
        <dbReference type="Rhea" id="RHEA:19413"/>
        <dbReference type="Rhea" id="RHEA-COMP:9668"/>
        <dbReference type="Rhea" id="RHEA-COMP:9699"/>
        <dbReference type="ChEBI" id="CHEBI:15378"/>
        <dbReference type="ChEBI" id="CHEBI:30616"/>
        <dbReference type="ChEBI" id="CHEBI:33019"/>
        <dbReference type="ChEBI" id="CHEBI:58095"/>
        <dbReference type="ChEBI" id="CHEBI:78442"/>
        <dbReference type="ChEBI" id="CHEBI:78531"/>
        <dbReference type="ChEBI" id="CHEBI:456215"/>
        <dbReference type="EC" id="6.1.1.20"/>
    </reaction>
</comment>
<evidence type="ECO:0000256" key="10">
    <source>
        <dbReference type="ARBA" id="ARBA00022917"/>
    </source>
</evidence>
<evidence type="ECO:0000256" key="7">
    <source>
        <dbReference type="ARBA" id="ARBA00022741"/>
    </source>
</evidence>
<feature type="binding site" evidence="13">
    <location>
        <position position="253"/>
    </location>
    <ligand>
        <name>Mg(2+)</name>
        <dbReference type="ChEBI" id="CHEBI:18420"/>
        <note>shared with beta subunit</note>
    </ligand>
</feature>
<keyword evidence="11 13" id="KW-0030">Aminoacyl-tRNA synthetase</keyword>
<dbReference type="SUPFAM" id="SSF46589">
    <property type="entry name" value="tRNA-binding arm"/>
    <property type="match status" value="1"/>
</dbReference>
<dbReference type="GO" id="GO:0006432">
    <property type="term" value="P:phenylalanyl-tRNA aminoacylation"/>
    <property type="evidence" value="ECO:0007669"/>
    <property type="project" value="UniProtKB-UniRule"/>
</dbReference>
<keyword evidence="5 13" id="KW-0436">Ligase</keyword>
<keyword evidence="7 13" id="KW-0547">Nucleotide-binding</keyword>
<dbReference type="SUPFAM" id="SSF55681">
    <property type="entry name" value="Class II aaRS and biotin synthetases"/>
    <property type="match status" value="1"/>
</dbReference>
<keyword evidence="8 13" id="KW-0067">ATP-binding</keyword>
<dbReference type="InterPro" id="IPR002319">
    <property type="entry name" value="Phenylalanyl-tRNA_Synthase"/>
</dbReference>
<evidence type="ECO:0000259" key="14">
    <source>
        <dbReference type="PROSITE" id="PS50862"/>
    </source>
</evidence>
<dbReference type="CDD" id="cd00496">
    <property type="entry name" value="PheRS_alpha_core"/>
    <property type="match status" value="1"/>
</dbReference>
<evidence type="ECO:0000256" key="1">
    <source>
        <dbReference type="ARBA" id="ARBA00004496"/>
    </source>
</evidence>
<comment type="similarity">
    <text evidence="2 13">Belongs to the class-II aminoacyl-tRNA synthetase family. Phe-tRNA synthetase alpha subunit type 1 subfamily.</text>
</comment>
<keyword evidence="4 13" id="KW-0963">Cytoplasm</keyword>
<feature type="domain" description="Aminoacyl-transfer RNA synthetases class-II family profile" evidence="14">
    <location>
        <begin position="123"/>
        <end position="329"/>
    </location>
</feature>
<dbReference type="HAMAP" id="MF_00281">
    <property type="entry name" value="Phe_tRNA_synth_alpha1"/>
    <property type="match status" value="1"/>
</dbReference>
<dbReference type="InterPro" id="IPR006195">
    <property type="entry name" value="aa-tRNA-synth_II"/>
</dbReference>
<evidence type="ECO:0000256" key="6">
    <source>
        <dbReference type="ARBA" id="ARBA00022723"/>
    </source>
</evidence>
<comment type="subunit">
    <text evidence="3 13">Tetramer of two alpha and two beta subunits.</text>
</comment>
<dbReference type="Pfam" id="PF01409">
    <property type="entry name" value="tRNA-synt_2d"/>
    <property type="match status" value="1"/>
</dbReference>
<dbReference type="InterPro" id="IPR004188">
    <property type="entry name" value="Phe-tRNA_ligase_II_N"/>
</dbReference>
<sequence>MKEKLSLIASNALEEIRRAKSSSELDNIRVKYLGRKGELTGILKELRNLPVEIRAETGKLGNEVKSSIEKALDEKISYLKEIEKQEKFNKDILDISLPGRALRLGKRHPVTQTLDEVTSVFLRLGFHIEEGPEAELDYYNFEALNIPKDHPARDMQDTFYIFDEVLLRTHTSPVQIRTYLKQKPPVQIIAPGKVYRRDADISHLPMFHQVEGFHVDEGITFADLKGTLETFIHKMFGSEVGLRFRPSFFPFTEPSAEVDIACVICKGKGCRICKNTGWIEILGCGMVDPDVFKRVGYNDEKYTGYAFGMGIERITMLRYQIDDIRLFFENDMKFLTQF</sequence>
<dbReference type="GO" id="GO:0000287">
    <property type="term" value="F:magnesium ion binding"/>
    <property type="evidence" value="ECO:0007669"/>
    <property type="project" value="UniProtKB-UniRule"/>
</dbReference>
<dbReference type="PANTHER" id="PTHR11538:SF41">
    <property type="entry name" value="PHENYLALANINE--TRNA LIGASE, MITOCHONDRIAL"/>
    <property type="match status" value="1"/>
</dbReference>
<evidence type="ECO:0000256" key="8">
    <source>
        <dbReference type="ARBA" id="ARBA00022840"/>
    </source>
</evidence>
<name>A0A1F7RBZ8_9BACT</name>
<keyword evidence="10 13" id="KW-0648">Protein biosynthesis</keyword>
<dbReference type="PROSITE" id="PS50862">
    <property type="entry name" value="AA_TRNA_LIGASE_II"/>
    <property type="match status" value="1"/>
</dbReference>
<evidence type="ECO:0000256" key="2">
    <source>
        <dbReference type="ARBA" id="ARBA00010207"/>
    </source>
</evidence>
<evidence type="ECO:0000313" key="15">
    <source>
        <dbReference type="EMBL" id="OGL38880.1"/>
    </source>
</evidence>
<accession>A0A1F7RBZ8</accession>
<dbReference type="Pfam" id="PF02912">
    <property type="entry name" value="Phe_tRNA-synt_N"/>
    <property type="match status" value="1"/>
</dbReference>
<dbReference type="NCBIfam" id="TIGR00468">
    <property type="entry name" value="pheS"/>
    <property type="match status" value="1"/>
</dbReference>
<organism evidence="15 16">
    <name type="scientific">Candidatus Schekmanbacteria bacterium GWA2_38_11</name>
    <dbReference type="NCBI Taxonomy" id="1817876"/>
    <lineage>
        <taxon>Bacteria</taxon>
        <taxon>Candidatus Schekmaniibacteriota</taxon>
    </lineage>
</organism>
<evidence type="ECO:0000256" key="12">
    <source>
        <dbReference type="ARBA" id="ARBA00049255"/>
    </source>
</evidence>
<dbReference type="AlphaFoldDB" id="A0A1F7RBZ8"/>
<evidence type="ECO:0000256" key="11">
    <source>
        <dbReference type="ARBA" id="ARBA00023146"/>
    </source>
</evidence>
<reference evidence="15 16" key="1">
    <citation type="journal article" date="2016" name="Nat. Commun.">
        <title>Thousands of microbial genomes shed light on interconnected biogeochemical processes in an aquifer system.</title>
        <authorList>
            <person name="Anantharaman K."/>
            <person name="Brown C.T."/>
            <person name="Hug L.A."/>
            <person name="Sharon I."/>
            <person name="Castelle C.J."/>
            <person name="Probst A.J."/>
            <person name="Thomas B.C."/>
            <person name="Singh A."/>
            <person name="Wilkins M.J."/>
            <person name="Karaoz U."/>
            <person name="Brodie E.L."/>
            <person name="Williams K.H."/>
            <person name="Hubbard S.S."/>
            <person name="Banfield J.F."/>
        </authorList>
    </citation>
    <scope>NUCLEOTIDE SEQUENCE [LARGE SCALE GENOMIC DNA]</scope>
</reference>
<evidence type="ECO:0000256" key="13">
    <source>
        <dbReference type="HAMAP-Rule" id="MF_00281"/>
    </source>
</evidence>
<dbReference type="Gene3D" id="3.30.930.10">
    <property type="entry name" value="Bira Bifunctional Protein, Domain 2"/>
    <property type="match status" value="1"/>
</dbReference>
<evidence type="ECO:0000313" key="16">
    <source>
        <dbReference type="Proteomes" id="UP000178526"/>
    </source>
</evidence>
<dbReference type="InterPro" id="IPR010978">
    <property type="entry name" value="tRNA-bd_arm"/>
</dbReference>
<evidence type="ECO:0000256" key="3">
    <source>
        <dbReference type="ARBA" id="ARBA00011209"/>
    </source>
</evidence>
<dbReference type="InterPro" id="IPR004529">
    <property type="entry name" value="Phe-tRNA-synth_IIc_asu"/>
</dbReference>
<dbReference type="EC" id="6.1.1.20" evidence="13"/>
<dbReference type="Proteomes" id="UP000178526">
    <property type="component" value="Unassembled WGS sequence"/>
</dbReference>
<evidence type="ECO:0000256" key="4">
    <source>
        <dbReference type="ARBA" id="ARBA00022490"/>
    </source>
</evidence>
<dbReference type="EMBL" id="MGDB01000132">
    <property type="protein sequence ID" value="OGL38880.1"/>
    <property type="molecule type" value="Genomic_DNA"/>
</dbReference>
<dbReference type="InterPro" id="IPR022911">
    <property type="entry name" value="Phe_tRNA_ligase_alpha1_bac"/>
</dbReference>
<dbReference type="FunFam" id="3.30.930.10:FF:000003">
    <property type="entry name" value="Phenylalanine--tRNA ligase alpha subunit"/>
    <property type="match status" value="1"/>
</dbReference>
<comment type="cofactor">
    <cofactor evidence="13">
        <name>Mg(2+)</name>
        <dbReference type="ChEBI" id="CHEBI:18420"/>
    </cofactor>
    <text evidence="13">Binds 2 magnesium ions per tetramer.</text>
</comment>
<dbReference type="GO" id="GO:0004826">
    <property type="term" value="F:phenylalanine-tRNA ligase activity"/>
    <property type="evidence" value="ECO:0007669"/>
    <property type="project" value="UniProtKB-UniRule"/>
</dbReference>
<protein>
    <recommendedName>
        <fullName evidence="13">Phenylalanine--tRNA ligase alpha subunit</fullName>
        <ecNumber evidence="13">6.1.1.20</ecNumber>
    </recommendedName>
    <alternativeName>
        <fullName evidence="13">Phenylalanyl-tRNA synthetase alpha subunit</fullName>
        <shortName evidence="13">PheRS</shortName>
    </alternativeName>
</protein>
<keyword evidence="9 13" id="KW-0460">Magnesium</keyword>
<dbReference type="GO" id="GO:0005524">
    <property type="term" value="F:ATP binding"/>
    <property type="evidence" value="ECO:0007669"/>
    <property type="project" value="UniProtKB-UniRule"/>
</dbReference>
<evidence type="ECO:0000256" key="9">
    <source>
        <dbReference type="ARBA" id="ARBA00022842"/>
    </source>
</evidence>
<dbReference type="PANTHER" id="PTHR11538">
    <property type="entry name" value="PHENYLALANYL-TRNA SYNTHETASE"/>
    <property type="match status" value="1"/>
</dbReference>
<comment type="subcellular location">
    <subcellularLocation>
        <location evidence="1 13">Cytoplasm</location>
    </subcellularLocation>
</comment>
<dbReference type="InterPro" id="IPR045864">
    <property type="entry name" value="aa-tRNA-synth_II/BPL/LPL"/>
</dbReference>
<dbReference type="GO" id="GO:0000049">
    <property type="term" value="F:tRNA binding"/>
    <property type="evidence" value="ECO:0007669"/>
    <property type="project" value="InterPro"/>
</dbReference>
<evidence type="ECO:0000256" key="5">
    <source>
        <dbReference type="ARBA" id="ARBA00022598"/>
    </source>
</evidence>
<comment type="caution">
    <text evidence="15">The sequence shown here is derived from an EMBL/GenBank/DDBJ whole genome shotgun (WGS) entry which is preliminary data.</text>
</comment>
<proteinExistence type="inferred from homology"/>